<dbReference type="InterPro" id="IPR013112">
    <property type="entry name" value="FAD-bd_8"/>
</dbReference>
<feature type="transmembrane region" description="Helical" evidence="6">
    <location>
        <begin position="86"/>
        <end position="109"/>
    </location>
</feature>
<dbReference type="SFLD" id="SFLDS00052">
    <property type="entry name" value="Ferric_Reductase_Domain"/>
    <property type="match status" value="1"/>
</dbReference>
<gene>
    <name evidence="8" type="ORF">ACOF00016_LOCUS2542</name>
</gene>
<feature type="domain" description="FAD-binding FR-type" evidence="7">
    <location>
        <begin position="246"/>
        <end position="359"/>
    </location>
</feature>
<dbReference type="PRINTS" id="PR00410">
    <property type="entry name" value="PHEHYDRXLASE"/>
</dbReference>
<dbReference type="PROSITE" id="PS51384">
    <property type="entry name" value="FAD_FR"/>
    <property type="match status" value="1"/>
</dbReference>
<evidence type="ECO:0000256" key="6">
    <source>
        <dbReference type="SAM" id="Phobius"/>
    </source>
</evidence>
<dbReference type="Gene3D" id="2.40.30.10">
    <property type="entry name" value="Translation factors"/>
    <property type="match status" value="1"/>
</dbReference>
<dbReference type="InterPro" id="IPR013130">
    <property type="entry name" value="Fe3_Rdtase_TM_dom"/>
</dbReference>
<dbReference type="InterPro" id="IPR017927">
    <property type="entry name" value="FAD-bd_FR_type"/>
</dbReference>
<accession>A0A7S3KZJ4</accession>
<dbReference type="Gene3D" id="3.40.50.80">
    <property type="entry name" value="Nucleotide-binding domain of ferredoxin-NADP reductase (FNR) module"/>
    <property type="match status" value="1"/>
</dbReference>
<keyword evidence="3 6" id="KW-1133">Transmembrane helix</keyword>
<protein>
    <recommendedName>
        <fullName evidence="7">FAD-binding FR-type domain-containing protein</fullName>
    </recommendedName>
</protein>
<dbReference type="InterPro" id="IPR017938">
    <property type="entry name" value="Riboflavin_synthase-like_b-brl"/>
</dbReference>
<keyword evidence="5 6" id="KW-0472">Membrane</keyword>
<dbReference type="Pfam" id="PF08030">
    <property type="entry name" value="NAD_binding_6"/>
    <property type="match status" value="1"/>
</dbReference>
<evidence type="ECO:0000259" key="7">
    <source>
        <dbReference type="PROSITE" id="PS51384"/>
    </source>
</evidence>
<dbReference type="InterPro" id="IPR050369">
    <property type="entry name" value="RBOH/FRE"/>
</dbReference>
<dbReference type="SUPFAM" id="SSF52343">
    <property type="entry name" value="Ferredoxin reductase-like, C-terminal NADP-linked domain"/>
    <property type="match status" value="1"/>
</dbReference>
<reference evidence="8" key="1">
    <citation type="submission" date="2021-01" db="EMBL/GenBank/DDBJ databases">
        <authorList>
            <person name="Corre E."/>
            <person name="Pelletier E."/>
            <person name="Niang G."/>
            <person name="Scheremetjew M."/>
            <person name="Finn R."/>
            <person name="Kale V."/>
            <person name="Holt S."/>
            <person name="Cochrane G."/>
            <person name="Meng A."/>
            <person name="Brown T."/>
            <person name="Cohen L."/>
        </authorList>
    </citation>
    <scope>NUCLEOTIDE SEQUENCE</scope>
    <source>
        <strain evidence="8">CCMP127</strain>
    </source>
</reference>
<evidence type="ECO:0000256" key="3">
    <source>
        <dbReference type="ARBA" id="ARBA00022989"/>
    </source>
</evidence>
<evidence type="ECO:0000256" key="4">
    <source>
        <dbReference type="ARBA" id="ARBA00023002"/>
    </source>
</evidence>
<feature type="transmembrane region" description="Helical" evidence="6">
    <location>
        <begin position="121"/>
        <end position="139"/>
    </location>
</feature>
<evidence type="ECO:0000256" key="1">
    <source>
        <dbReference type="ARBA" id="ARBA00004141"/>
    </source>
</evidence>
<dbReference type="CDD" id="cd06186">
    <property type="entry name" value="NOX_Duox_like_FAD_NADP"/>
    <property type="match status" value="1"/>
</dbReference>
<organism evidence="8">
    <name type="scientific">Amphora coffeiformis</name>
    <dbReference type="NCBI Taxonomy" id="265554"/>
    <lineage>
        <taxon>Eukaryota</taxon>
        <taxon>Sar</taxon>
        <taxon>Stramenopiles</taxon>
        <taxon>Ochrophyta</taxon>
        <taxon>Bacillariophyta</taxon>
        <taxon>Bacillariophyceae</taxon>
        <taxon>Bacillariophycidae</taxon>
        <taxon>Thalassiophysales</taxon>
        <taxon>Catenulaceae</taxon>
        <taxon>Amphora</taxon>
    </lineage>
</organism>
<dbReference type="Pfam" id="PF01794">
    <property type="entry name" value="Ferric_reduct"/>
    <property type="match status" value="1"/>
</dbReference>
<sequence length="531" mass="59182">MTTTQSSSSKADAFLQPLYHVRYLLARPLQLRLLPSVIPVIPLPYLKSLPYVTVGQVLMMVPWLLLFVAGYDKTFHNADLGGGGKIASYAMICAFLTANKANSVFQFFFGLSFERMVPIHNLYACLSLILSVFHGYVAYKYGDARRRLGGSEESTMMDHEERRLGHDSEYGLYGDDTNLWKFLWDGGTNLTGSLCTACLVGLVLFSFFRVIRQYLFEVWLFSHIIFSVGVVVFGVMHSVPILLVPFAWWMVDVALRYGLQAFGRFPTSAKLTKLGDDLVEVRFQRSFHFQPGQFVQISIPAVGLMQFHPVTISSAPYEKDATLHIRALGGWTKALVELAGRTQETNILVEGPYGNLSFGIADETTYPVVLCIAGGIGVTPCQSVARYLIHEAEQGRKLDQLRFTWVVRGTQLMDSMPTVATDGRSYLADHETGDESEASPSKSSRFYPEVYVTRANDEDLEGRNHVTKGRPDIQRIIEESIAVAKTKGASRIAVVTCGPERMVDEVKAACRKSSGLCRSIALDVHDEIFDF</sequence>
<dbReference type="PANTHER" id="PTHR11972">
    <property type="entry name" value="NADPH OXIDASE"/>
    <property type="match status" value="1"/>
</dbReference>
<proteinExistence type="predicted"/>
<name>A0A7S3KZJ4_9STRA</name>
<keyword evidence="2 6" id="KW-0812">Transmembrane</keyword>
<dbReference type="Pfam" id="PF08022">
    <property type="entry name" value="FAD_binding_8"/>
    <property type="match status" value="1"/>
</dbReference>
<dbReference type="PANTHER" id="PTHR11972:SF55">
    <property type="entry name" value="FERRIC REDUCTASE"/>
    <property type="match status" value="1"/>
</dbReference>
<keyword evidence="4" id="KW-0560">Oxidoreductase</keyword>
<dbReference type="SUPFAM" id="SSF63380">
    <property type="entry name" value="Riboflavin synthase domain-like"/>
    <property type="match status" value="1"/>
</dbReference>
<dbReference type="InterPro" id="IPR013121">
    <property type="entry name" value="Fe_red_NAD-bd_6"/>
</dbReference>
<comment type="subcellular location">
    <subcellularLocation>
        <location evidence="1">Membrane</location>
        <topology evidence="1">Multi-pass membrane protein</topology>
    </subcellularLocation>
</comment>
<dbReference type="EMBL" id="HBIM01002913">
    <property type="protein sequence ID" value="CAE0404408.1"/>
    <property type="molecule type" value="Transcribed_RNA"/>
</dbReference>
<evidence type="ECO:0000313" key="8">
    <source>
        <dbReference type="EMBL" id="CAE0404408.1"/>
    </source>
</evidence>
<dbReference type="GO" id="GO:0005886">
    <property type="term" value="C:plasma membrane"/>
    <property type="evidence" value="ECO:0007669"/>
    <property type="project" value="TreeGrafter"/>
</dbReference>
<dbReference type="InterPro" id="IPR039261">
    <property type="entry name" value="FNR_nucleotide-bd"/>
</dbReference>
<dbReference type="SFLD" id="SFLDG01168">
    <property type="entry name" value="Ferric_reductase_subgroup_(FRE"/>
    <property type="match status" value="1"/>
</dbReference>
<feature type="transmembrane region" description="Helical" evidence="6">
    <location>
        <begin position="218"/>
        <end position="251"/>
    </location>
</feature>
<feature type="transmembrane region" description="Helical" evidence="6">
    <location>
        <begin position="49"/>
        <end position="71"/>
    </location>
</feature>
<dbReference type="AlphaFoldDB" id="A0A7S3KZJ4"/>
<evidence type="ECO:0000256" key="5">
    <source>
        <dbReference type="ARBA" id="ARBA00023136"/>
    </source>
</evidence>
<evidence type="ECO:0000256" key="2">
    <source>
        <dbReference type="ARBA" id="ARBA00022692"/>
    </source>
</evidence>
<dbReference type="GO" id="GO:0016491">
    <property type="term" value="F:oxidoreductase activity"/>
    <property type="evidence" value="ECO:0007669"/>
    <property type="project" value="UniProtKB-KW"/>
</dbReference>
<feature type="transmembrane region" description="Helical" evidence="6">
    <location>
        <begin position="190"/>
        <end position="211"/>
    </location>
</feature>